<organism evidence="1 2">
    <name type="scientific">Bacillus spizizenii</name>
    <name type="common">Bacillus subtilis subsp. spizizenii</name>
    <dbReference type="NCBI Taxonomy" id="96241"/>
    <lineage>
        <taxon>Bacteria</taxon>
        <taxon>Bacillati</taxon>
        <taxon>Bacillota</taxon>
        <taxon>Bacilli</taxon>
        <taxon>Bacillales</taxon>
        <taxon>Bacillaceae</taxon>
        <taxon>Bacillus</taxon>
    </lineage>
</organism>
<comment type="caution">
    <text evidence="1">The sequence shown here is derived from an EMBL/GenBank/DDBJ whole genome shotgun (WGS) entry which is preliminary data.</text>
</comment>
<evidence type="ECO:0000313" key="2">
    <source>
        <dbReference type="Proteomes" id="UP001070352"/>
    </source>
</evidence>
<proteinExistence type="predicted"/>
<gene>
    <name evidence="1" type="ORF">MOC45_21730</name>
</gene>
<protein>
    <submittedName>
        <fullName evidence="1">Uncharacterized protein</fullName>
    </submittedName>
</protein>
<accession>A0A9Q4DWI3</accession>
<dbReference type="Proteomes" id="UP001070352">
    <property type="component" value="Unassembled WGS sequence"/>
</dbReference>
<sequence length="178" mass="20699">MSREEKDPHLTHLKGLLEMCLSAKLLLNEIFAPLKMFLSENEINTQLSKRTGKIPNSIYRDKNNSVSFNVTMFLRYWSAMLEIFEENEKETDQLPNLADLVKKYKKLITAISQIEGEISLEGAVENHLSVISETVLFFEQNPFSGKKEKQTILNILKERPDVRTHIMNKRIERMTKVD</sequence>
<dbReference type="AlphaFoldDB" id="A0A9Q4DWI3"/>
<reference evidence="1" key="1">
    <citation type="submission" date="2022-02" db="EMBL/GenBank/DDBJ databases">
        <title>Crop Bioprotection Bacillus Genome Sequencing.</title>
        <authorList>
            <person name="Dunlap C."/>
        </authorList>
    </citation>
    <scope>NUCLEOTIDE SEQUENCE</scope>
    <source>
        <strain evidence="1">M18B4</strain>
    </source>
</reference>
<evidence type="ECO:0000313" key="1">
    <source>
        <dbReference type="EMBL" id="MCY8123162.1"/>
    </source>
</evidence>
<name>A0A9Q4DWI3_BACSC</name>
<dbReference type="EMBL" id="JALANJ010000057">
    <property type="protein sequence ID" value="MCY8123162.1"/>
    <property type="molecule type" value="Genomic_DNA"/>
</dbReference>